<protein>
    <submittedName>
        <fullName evidence="1">Uncharacterized protein</fullName>
    </submittedName>
</protein>
<organism evidence="1 2">
    <name type="scientific">Paxillus rubicundulus Ve08.2h10</name>
    <dbReference type="NCBI Taxonomy" id="930991"/>
    <lineage>
        <taxon>Eukaryota</taxon>
        <taxon>Fungi</taxon>
        <taxon>Dikarya</taxon>
        <taxon>Basidiomycota</taxon>
        <taxon>Agaricomycotina</taxon>
        <taxon>Agaricomycetes</taxon>
        <taxon>Agaricomycetidae</taxon>
        <taxon>Boletales</taxon>
        <taxon>Paxilineae</taxon>
        <taxon>Paxillaceae</taxon>
        <taxon>Paxillus</taxon>
    </lineage>
</organism>
<reference evidence="1 2" key="1">
    <citation type="submission" date="2014-04" db="EMBL/GenBank/DDBJ databases">
        <authorList>
            <consortium name="DOE Joint Genome Institute"/>
            <person name="Kuo A."/>
            <person name="Kohler A."/>
            <person name="Jargeat P."/>
            <person name="Nagy L.G."/>
            <person name="Floudas D."/>
            <person name="Copeland A."/>
            <person name="Barry K.W."/>
            <person name="Cichocki N."/>
            <person name="Veneault-Fourrey C."/>
            <person name="LaButti K."/>
            <person name="Lindquist E.A."/>
            <person name="Lipzen A."/>
            <person name="Lundell T."/>
            <person name="Morin E."/>
            <person name="Murat C."/>
            <person name="Sun H."/>
            <person name="Tunlid A."/>
            <person name="Henrissat B."/>
            <person name="Grigoriev I.V."/>
            <person name="Hibbett D.S."/>
            <person name="Martin F."/>
            <person name="Nordberg H.P."/>
            <person name="Cantor M.N."/>
            <person name="Hua S.X."/>
        </authorList>
    </citation>
    <scope>NUCLEOTIDE SEQUENCE [LARGE SCALE GENOMIC DNA]</scope>
    <source>
        <strain evidence="1 2">Ve08.2h10</strain>
    </source>
</reference>
<reference evidence="2" key="2">
    <citation type="submission" date="2015-01" db="EMBL/GenBank/DDBJ databases">
        <title>Evolutionary Origins and Diversification of the Mycorrhizal Mutualists.</title>
        <authorList>
            <consortium name="DOE Joint Genome Institute"/>
            <consortium name="Mycorrhizal Genomics Consortium"/>
            <person name="Kohler A."/>
            <person name="Kuo A."/>
            <person name="Nagy L.G."/>
            <person name="Floudas D."/>
            <person name="Copeland A."/>
            <person name="Barry K.W."/>
            <person name="Cichocki N."/>
            <person name="Veneault-Fourrey C."/>
            <person name="LaButti K."/>
            <person name="Lindquist E.A."/>
            <person name="Lipzen A."/>
            <person name="Lundell T."/>
            <person name="Morin E."/>
            <person name="Murat C."/>
            <person name="Riley R."/>
            <person name="Ohm R."/>
            <person name="Sun H."/>
            <person name="Tunlid A."/>
            <person name="Henrissat B."/>
            <person name="Grigoriev I.V."/>
            <person name="Hibbett D.S."/>
            <person name="Martin F."/>
        </authorList>
    </citation>
    <scope>NUCLEOTIDE SEQUENCE [LARGE SCALE GENOMIC DNA]</scope>
    <source>
        <strain evidence="2">Ve08.2h10</strain>
    </source>
</reference>
<dbReference type="EMBL" id="KN825332">
    <property type="protein sequence ID" value="KIK91925.1"/>
    <property type="molecule type" value="Genomic_DNA"/>
</dbReference>
<keyword evidence="2" id="KW-1185">Reference proteome</keyword>
<gene>
    <name evidence="1" type="ORF">PAXRUDRAFT_830422</name>
</gene>
<name>A0A0D0E441_9AGAM</name>
<dbReference type="HOGENOM" id="CLU_3069378_0_0_1"/>
<evidence type="ECO:0000313" key="2">
    <source>
        <dbReference type="Proteomes" id="UP000054538"/>
    </source>
</evidence>
<dbReference type="AlphaFoldDB" id="A0A0D0E441"/>
<proteinExistence type="predicted"/>
<evidence type="ECO:0000313" key="1">
    <source>
        <dbReference type="EMBL" id="KIK91925.1"/>
    </source>
</evidence>
<dbReference type="Proteomes" id="UP000054538">
    <property type="component" value="Unassembled WGS sequence"/>
</dbReference>
<dbReference type="InParanoid" id="A0A0D0E441"/>
<sequence>MSGRAATGEWVLACSRPVPDLTGVWHMWRTGRHQAKIWYYAAAMGVVGGKQKK</sequence>
<accession>A0A0D0E441</accession>